<dbReference type="SUPFAM" id="SSF159234">
    <property type="entry name" value="FomD-like"/>
    <property type="match status" value="1"/>
</dbReference>
<accession>A0ABN3V130</accession>
<evidence type="ECO:0000313" key="2">
    <source>
        <dbReference type="EMBL" id="GAA2774345.1"/>
    </source>
</evidence>
<evidence type="ECO:0000259" key="1">
    <source>
        <dbReference type="Pfam" id="PF04167"/>
    </source>
</evidence>
<evidence type="ECO:0000313" key="3">
    <source>
        <dbReference type="Proteomes" id="UP001500979"/>
    </source>
</evidence>
<organism evidence="2 3">
    <name type="scientific">Saccharopolyspora taberi</name>
    <dbReference type="NCBI Taxonomy" id="60895"/>
    <lineage>
        <taxon>Bacteria</taxon>
        <taxon>Bacillati</taxon>
        <taxon>Actinomycetota</taxon>
        <taxon>Actinomycetes</taxon>
        <taxon>Pseudonocardiales</taxon>
        <taxon>Pseudonocardiaceae</taxon>
        <taxon>Saccharopolyspora</taxon>
    </lineage>
</organism>
<dbReference type="Proteomes" id="UP001500979">
    <property type="component" value="Unassembled WGS sequence"/>
</dbReference>
<gene>
    <name evidence="2" type="ORF">GCM10010470_02820</name>
</gene>
<keyword evidence="3" id="KW-1185">Reference proteome</keyword>
<dbReference type="InterPro" id="IPR007295">
    <property type="entry name" value="DUF402"/>
</dbReference>
<dbReference type="InterPro" id="IPR035930">
    <property type="entry name" value="FomD-like_sf"/>
</dbReference>
<name>A0ABN3V130_9PSEU</name>
<sequence length="171" mass="19424">MAVGMVTSSPQLVDVIDLFSSRRSHSSGGQRQLDVCRVEPWGLSLECPTPEDPLADGEVTWLMADLGLKLTRYRPRRRHSRRGPSLLTAVRVERDTRSWTTTDLLLGLEVPDQGPARIAHYEEFADAVSQGVIRLSEADFALRTVHRTLEEITLHRDLNQWLAHRGIFDIW</sequence>
<proteinExistence type="predicted"/>
<protein>
    <submittedName>
        <fullName evidence="2">DUF402 domain-containing protein</fullName>
    </submittedName>
</protein>
<dbReference type="Pfam" id="PF04167">
    <property type="entry name" value="DUF402"/>
    <property type="match status" value="1"/>
</dbReference>
<comment type="caution">
    <text evidence="2">The sequence shown here is derived from an EMBL/GenBank/DDBJ whole genome shotgun (WGS) entry which is preliminary data.</text>
</comment>
<feature type="domain" description="DUF402" evidence="1">
    <location>
        <begin position="94"/>
        <end position="155"/>
    </location>
</feature>
<reference evidence="2 3" key="1">
    <citation type="journal article" date="2019" name="Int. J. Syst. Evol. Microbiol.">
        <title>The Global Catalogue of Microorganisms (GCM) 10K type strain sequencing project: providing services to taxonomists for standard genome sequencing and annotation.</title>
        <authorList>
            <consortium name="The Broad Institute Genomics Platform"/>
            <consortium name="The Broad Institute Genome Sequencing Center for Infectious Disease"/>
            <person name="Wu L."/>
            <person name="Ma J."/>
        </authorList>
    </citation>
    <scope>NUCLEOTIDE SEQUENCE [LARGE SCALE GENOMIC DNA]</scope>
    <source>
        <strain evidence="2 3">JCM 9383</strain>
    </source>
</reference>
<dbReference type="EMBL" id="BAAAUX010000001">
    <property type="protein sequence ID" value="GAA2774345.1"/>
    <property type="molecule type" value="Genomic_DNA"/>
</dbReference>
<dbReference type="Gene3D" id="2.40.380.10">
    <property type="entry name" value="FomD-like"/>
    <property type="match status" value="1"/>
</dbReference>